<proteinExistence type="predicted"/>
<accession>A0A8E6B734</accession>
<name>A0A8E6B734_9BACT</name>
<dbReference type="KEGG" id="tsph:KIH39_03215"/>
<keyword evidence="1" id="KW-0472">Membrane</keyword>
<organism evidence="2 3">
    <name type="scientific">Telmatocola sphagniphila</name>
    <dbReference type="NCBI Taxonomy" id="1123043"/>
    <lineage>
        <taxon>Bacteria</taxon>
        <taxon>Pseudomonadati</taxon>
        <taxon>Planctomycetota</taxon>
        <taxon>Planctomycetia</taxon>
        <taxon>Gemmatales</taxon>
        <taxon>Gemmataceae</taxon>
    </lineage>
</organism>
<dbReference type="EMBL" id="CP074694">
    <property type="protein sequence ID" value="QVL32941.1"/>
    <property type="molecule type" value="Genomic_DNA"/>
</dbReference>
<dbReference type="RefSeq" id="WP_213497831.1">
    <property type="nucleotide sequence ID" value="NZ_CP074694.1"/>
</dbReference>
<feature type="transmembrane region" description="Helical" evidence="1">
    <location>
        <begin position="24"/>
        <end position="40"/>
    </location>
</feature>
<feature type="transmembrane region" description="Helical" evidence="1">
    <location>
        <begin position="108"/>
        <end position="130"/>
    </location>
</feature>
<dbReference type="Proteomes" id="UP000676194">
    <property type="component" value="Chromosome"/>
</dbReference>
<gene>
    <name evidence="2" type="ORF">KIH39_03215</name>
</gene>
<feature type="transmembrane region" description="Helical" evidence="1">
    <location>
        <begin position="164"/>
        <end position="183"/>
    </location>
</feature>
<feature type="transmembrane region" description="Helical" evidence="1">
    <location>
        <begin position="204"/>
        <end position="225"/>
    </location>
</feature>
<dbReference type="AlphaFoldDB" id="A0A8E6B734"/>
<keyword evidence="1" id="KW-0812">Transmembrane</keyword>
<keyword evidence="3" id="KW-1185">Reference proteome</keyword>
<evidence type="ECO:0000313" key="3">
    <source>
        <dbReference type="Proteomes" id="UP000676194"/>
    </source>
</evidence>
<protein>
    <submittedName>
        <fullName evidence="2">Uncharacterized protein</fullName>
    </submittedName>
</protein>
<evidence type="ECO:0000313" key="2">
    <source>
        <dbReference type="EMBL" id="QVL32941.1"/>
    </source>
</evidence>
<keyword evidence="1" id="KW-1133">Transmembrane helix</keyword>
<evidence type="ECO:0000256" key="1">
    <source>
        <dbReference type="SAM" id="Phobius"/>
    </source>
</evidence>
<feature type="transmembrane region" description="Helical" evidence="1">
    <location>
        <begin position="47"/>
        <end position="64"/>
    </location>
</feature>
<sequence length="273" mass="31200">MNEQKFRNPLHLLSQTMAEPGPRNYLFLTSACLLLNFFLMSSQGAELIGLFALLFAIPGILASWSSSLYLYVIIIGYHLFDPGLRIAAQNFNSRSFGLPGMPRLERILLALGTLGYVMGQLKLLGFWRFLLPPRFRNRGEAIELTEGPIVRKAEDCPPTETGDSIFQVLICGVLAVVLCNALYNSGLWLNEKRFITLEANLASLALFVGLIAAILLVLYLLFLIMDRRKTTQDEAYLTLADEFWKSSRREQQRMDRWIKWYKRKQMRKGENLP</sequence>
<reference evidence="2" key="1">
    <citation type="submission" date="2021-05" db="EMBL/GenBank/DDBJ databases">
        <title>Complete genome sequence of the cellulolytic planctomycete Telmatocola sphagniphila SP2T and characterization of the first cellulase from planctomycetes.</title>
        <authorList>
            <person name="Rakitin A.L."/>
            <person name="Beletsky A.V."/>
            <person name="Naumoff D.G."/>
            <person name="Kulichevskaya I.S."/>
            <person name="Mardanov A.V."/>
            <person name="Ravin N.V."/>
            <person name="Dedysh S.N."/>
        </authorList>
    </citation>
    <scope>NUCLEOTIDE SEQUENCE</scope>
    <source>
        <strain evidence="2">SP2T</strain>
    </source>
</reference>